<feature type="transmembrane region" description="Helical" evidence="11">
    <location>
        <begin position="194"/>
        <end position="218"/>
    </location>
</feature>
<feature type="transmembrane region" description="Helical" evidence="11">
    <location>
        <begin position="112"/>
        <end position="137"/>
    </location>
</feature>
<name>A0AAN7BHH6_9PEZI</name>
<evidence type="ECO:0000259" key="12">
    <source>
        <dbReference type="Pfam" id="PF09335"/>
    </source>
</evidence>
<feature type="transmembrane region" description="Helical" evidence="11">
    <location>
        <begin position="42"/>
        <end position="61"/>
    </location>
</feature>
<keyword evidence="6 11" id="KW-0812">Transmembrane</keyword>
<evidence type="ECO:0000256" key="5">
    <source>
        <dbReference type="ARBA" id="ARBA00020673"/>
    </source>
</evidence>
<dbReference type="AlphaFoldDB" id="A0AAN7BHH6"/>
<comment type="caution">
    <text evidence="13">The sequence shown here is derived from an EMBL/GenBank/DDBJ whole genome shotgun (WGS) entry which is preliminary data.</text>
</comment>
<dbReference type="InterPro" id="IPR051076">
    <property type="entry name" value="Golgi_membrane_TVP38/TMEM64"/>
</dbReference>
<comment type="subcellular location">
    <subcellularLocation>
        <location evidence="2">Golgi apparatus membrane</location>
        <topology evidence="2">Multi-pass membrane protein</topology>
    </subcellularLocation>
</comment>
<evidence type="ECO:0000256" key="11">
    <source>
        <dbReference type="SAM" id="Phobius"/>
    </source>
</evidence>
<dbReference type="GO" id="GO:0000139">
    <property type="term" value="C:Golgi membrane"/>
    <property type="evidence" value="ECO:0007669"/>
    <property type="project" value="UniProtKB-SubCell"/>
</dbReference>
<protein>
    <recommendedName>
        <fullName evidence="4">Golgi apparatus membrane protein TVP38</fullName>
    </recommendedName>
    <alternativeName>
        <fullName evidence="5">Golgi apparatus membrane protein tvp38</fullName>
    </alternativeName>
</protein>
<keyword evidence="7 11" id="KW-1133">Transmembrane helix</keyword>
<dbReference type="PANTHER" id="PTHR47549:SF2">
    <property type="entry name" value="GOLGI APPARATUS MEMBRANE PROTEIN TVP38"/>
    <property type="match status" value="1"/>
</dbReference>
<feature type="transmembrane region" description="Helical" evidence="11">
    <location>
        <begin position="82"/>
        <end position="100"/>
    </location>
</feature>
<comment type="similarity">
    <text evidence="3">Belongs to the TVP38/TMEM64 family.</text>
</comment>
<evidence type="ECO:0000256" key="4">
    <source>
        <dbReference type="ARBA" id="ARBA00013533"/>
    </source>
</evidence>
<keyword evidence="8" id="KW-0333">Golgi apparatus</keyword>
<reference evidence="13" key="2">
    <citation type="submission" date="2023-05" db="EMBL/GenBank/DDBJ databases">
        <authorList>
            <consortium name="Lawrence Berkeley National Laboratory"/>
            <person name="Steindorff A."/>
            <person name="Hensen N."/>
            <person name="Bonometti L."/>
            <person name="Westerberg I."/>
            <person name="Brannstrom I.O."/>
            <person name="Guillou S."/>
            <person name="Cros-Aarteil S."/>
            <person name="Calhoun S."/>
            <person name="Haridas S."/>
            <person name="Kuo A."/>
            <person name="Mondo S."/>
            <person name="Pangilinan J."/>
            <person name="Riley R."/>
            <person name="Labutti K."/>
            <person name="Andreopoulos B."/>
            <person name="Lipzen A."/>
            <person name="Chen C."/>
            <person name="Yanf M."/>
            <person name="Daum C."/>
            <person name="Ng V."/>
            <person name="Clum A."/>
            <person name="Ohm R."/>
            <person name="Martin F."/>
            <person name="Silar P."/>
            <person name="Natvig D."/>
            <person name="Lalanne C."/>
            <person name="Gautier V."/>
            <person name="Ament-Velasquez S.L."/>
            <person name="Kruys A."/>
            <person name="Hutchinson M.I."/>
            <person name="Powell A.J."/>
            <person name="Barry K."/>
            <person name="Miller A.N."/>
            <person name="Grigoriev I.V."/>
            <person name="Debuchy R."/>
            <person name="Gladieux P."/>
            <person name="Thoren M.H."/>
            <person name="Johannesson H."/>
        </authorList>
    </citation>
    <scope>NUCLEOTIDE SEQUENCE</scope>
    <source>
        <strain evidence="13">CBS 990.96</strain>
    </source>
</reference>
<evidence type="ECO:0000256" key="8">
    <source>
        <dbReference type="ARBA" id="ARBA00023034"/>
    </source>
</evidence>
<evidence type="ECO:0000256" key="10">
    <source>
        <dbReference type="SAM" id="MobiDB-lite"/>
    </source>
</evidence>
<evidence type="ECO:0000256" key="6">
    <source>
        <dbReference type="ARBA" id="ARBA00022692"/>
    </source>
</evidence>
<dbReference type="PANTHER" id="PTHR47549">
    <property type="entry name" value="GOLGI APPARATUS MEMBRANE PROTEIN TVP38-RELATED"/>
    <property type="match status" value="1"/>
</dbReference>
<keyword evidence="9 11" id="KW-0472">Membrane</keyword>
<comment type="function">
    <text evidence="1">Golgi membrane protein involved in vesicular trafficking and spindle migration.</text>
</comment>
<organism evidence="13 14">
    <name type="scientific">Podospora fimiseda</name>
    <dbReference type="NCBI Taxonomy" id="252190"/>
    <lineage>
        <taxon>Eukaryota</taxon>
        <taxon>Fungi</taxon>
        <taxon>Dikarya</taxon>
        <taxon>Ascomycota</taxon>
        <taxon>Pezizomycotina</taxon>
        <taxon>Sordariomycetes</taxon>
        <taxon>Sordariomycetidae</taxon>
        <taxon>Sordariales</taxon>
        <taxon>Podosporaceae</taxon>
        <taxon>Podospora</taxon>
    </lineage>
</organism>
<feature type="region of interest" description="Disordered" evidence="10">
    <location>
        <begin position="316"/>
        <end position="366"/>
    </location>
</feature>
<accession>A0AAN7BHH6</accession>
<dbReference type="InterPro" id="IPR032816">
    <property type="entry name" value="VTT_dom"/>
</dbReference>
<dbReference type="Proteomes" id="UP001301958">
    <property type="component" value="Unassembled WGS sequence"/>
</dbReference>
<evidence type="ECO:0000313" key="13">
    <source>
        <dbReference type="EMBL" id="KAK4223347.1"/>
    </source>
</evidence>
<gene>
    <name evidence="13" type="ORF">QBC38DRAFT_487902</name>
</gene>
<dbReference type="EMBL" id="MU865430">
    <property type="protein sequence ID" value="KAK4223347.1"/>
    <property type="molecule type" value="Genomic_DNA"/>
</dbReference>
<sequence>MGGDAIEMEEPVVTRRPPRGSAPEDTDYQPVNWKRLFTRPKYLAIWVICAIIIVLTVIITVKHDAVVQHLRPFAQHVRDLKAGWLIPIAILIVISFPPLFGHEIIALLCGVVYGLGIGFGIVAAGTFFGELGTWFAFKYLFYKKSGKLERTNLNYGALARITREGGFLIVFLIRTSALPGHFTTAVFSTCGVKFWHFAVATFLTLPKQIFLVYLGVLLIEDKPDNSAKNIVFGICFIITIFLAVWIGLKMRKTKKVLLEEQAERRRVGAATKPDDALSRTNTDGSQVRDEQWLLMDQPLRGRDYEALSQEELDIGNRMPRPPIIKSRTGSGWTTDGCNTPGAATPGTPPRELLSGNIKPVEGREYV</sequence>
<evidence type="ECO:0000256" key="3">
    <source>
        <dbReference type="ARBA" id="ARBA00008640"/>
    </source>
</evidence>
<evidence type="ECO:0000256" key="1">
    <source>
        <dbReference type="ARBA" id="ARBA00002978"/>
    </source>
</evidence>
<keyword evidence="14" id="KW-1185">Reference proteome</keyword>
<evidence type="ECO:0000256" key="9">
    <source>
        <dbReference type="ARBA" id="ARBA00023136"/>
    </source>
</evidence>
<evidence type="ECO:0000313" key="14">
    <source>
        <dbReference type="Proteomes" id="UP001301958"/>
    </source>
</evidence>
<proteinExistence type="inferred from homology"/>
<feature type="transmembrane region" description="Helical" evidence="11">
    <location>
        <begin position="230"/>
        <end position="248"/>
    </location>
</feature>
<evidence type="ECO:0000256" key="2">
    <source>
        <dbReference type="ARBA" id="ARBA00004653"/>
    </source>
</evidence>
<reference evidence="13" key="1">
    <citation type="journal article" date="2023" name="Mol. Phylogenet. Evol.">
        <title>Genome-scale phylogeny and comparative genomics of the fungal order Sordariales.</title>
        <authorList>
            <person name="Hensen N."/>
            <person name="Bonometti L."/>
            <person name="Westerberg I."/>
            <person name="Brannstrom I.O."/>
            <person name="Guillou S."/>
            <person name="Cros-Aarteil S."/>
            <person name="Calhoun S."/>
            <person name="Haridas S."/>
            <person name="Kuo A."/>
            <person name="Mondo S."/>
            <person name="Pangilinan J."/>
            <person name="Riley R."/>
            <person name="LaButti K."/>
            <person name="Andreopoulos B."/>
            <person name="Lipzen A."/>
            <person name="Chen C."/>
            <person name="Yan M."/>
            <person name="Daum C."/>
            <person name="Ng V."/>
            <person name="Clum A."/>
            <person name="Steindorff A."/>
            <person name="Ohm R.A."/>
            <person name="Martin F."/>
            <person name="Silar P."/>
            <person name="Natvig D.O."/>
            <person name="Lalanne C."/>
            <person name="Gautier V."/>
            <person name="Ament-Velasquez S.L."/>
            <person name="Kruys A."/>
            <person name="Hutchinson M.I."/>
            <person name="Powell A.J."/>
            <person name="Barry K."/>
            <person name="Miller A.N."/>
            <person name="Grigoriev I.V."/>
            <person name="Debuchy R."/>
            <person name="Gladieux P."/>
            <person name="Hiltunen Thoren M."/>
            <person name="Johannesson H."/>
        </authorList>
    </citation>
    <scope>NUCLEOTIDE SEQUENCE</scope>
    <source>
        <strain evidence="13">CBS 990.96</strain>
    </source>
</reference>
<feature type="compositionally biased region" description="Polar residues" evidence="10">
    <location>
        <begin position="327"/>
        <end position="337"/>
    </location>
</feature>
<dbReference type="Pfam" id="PF09335">
    <property type="entry name" value="VTT_dom"/>
    <property type="match status" value="1"/>
</dbReference>
<evidence type="ECO:0000256" key="7">
    <source>
        <dbReference type="ARBA" id="ARBA00022989"/>
    </source>
</evidence>
<feature type="domain" description="VTT" evidence="12">
    <location>
        <begin position="102"/>
        <end position="216"/>
    </location>
</feature>